<evidence type="ECO:0000259" key="11">
    <source>
        <dbReference type="PROSITE" id="PS51843"/>
    </source>
</evidence>
<dbReference type="PROSITE" id="PS51843">
    <property type="entry name" value="NR_LBD"/>
    <property type="match status" value="1"/>
</dbReference>
<evidence type="ECO:0000256" key="8">
    <source>
        <dbReference type="ARBA" id="ARBA00023242"/>
    </source>
</evidence>
<dbReference type="InterPro" id="IPR001628">
    <property type="entry name" value="Znf_hrmn_rcpt"/>
</dbReference>
<evidence type="ECO:0000256" key="6">
    <source>
        <dbReference type="ARBA" id="ARBA00023163"/>
    </source>
</evidence>
<evidence type="ECO:0000256" key="1">
    <source>
        <dbReference type="ARBA" id="ARBA00022723"/>
    </source>
</evidence>
<keyword evidence="3" id="KW-0862">Zinc</keyword>
<dbReference type="SUPFAM" id="SSF48508">
    <property type="entry name" value="Nuclear receptor ligand-binding domain"/>
    <property type="match status" value="1"/>
</dbReference>
<dbReference type="PANTHER" id="PTHR46011:SF6">
    <property type="entry name" value="HIGH ZINC ACTIVATED NUCLEAR RECEPTOR PROTEIN"/>
    <property type="match status" value="1"/>
</dbReference>
<dbReference type="Pfam" id="PF00104">
    <property type="entry name" value="Hormone_recep"/>
    <property type="match status" value="1"/>
</dbReference>
<feature type="region of interest" description="Disordered" evidence="9">
    <location>
        <begin position="85"/>
        <end position="105"/>
    </location>
</feature>
<dbReference type="InterPro" id="IPR013088">
    <property type="entry name" value="Znf_NHR/GATA"/>
</dbReference>
<proteinExistence type="predicted"/>
<evidence type="ECO:0000256" key="9">
    <source>
        <dbReference type="SAM" id="MobiDB-lite"/>
    </source>
</evidence>
<dbReference type="Proteomes" id="UP001328107">
    <property type="component" value="Unassembled WGS sequence"/>
</dbReference>
<feature type="compositionally biased region" description="Polar residues" evidence="9">
    <location>
        <begin position="87"/>
        <end position="97"/>
    </location>
</feature>
<comment type="caution">
    <text evidence="12">The sequence shown here is derived from an EMBL/GenBank/DDBJ whole genome shotgun (WGS) entry which is preliminary data.</text>
</comment>
<organism evidence="12 13">
    <name type="scientific">Pristionchus mayeri</name>
    <dbReference type="NCBI Taxonomy" id="1317129"/>
    <lineage>
        <taxon>Eukaryota</taxon>
        <taxon>Metazoa</taxon>
        <taxon>Ecdysozoa</taxon>
        <taxon>Nematoda</taxon>
        <taxon>Chromadorea</taxon>
        <taxon>Rhabditida</taxon>
        <taxon>Rhabditina</taxon>
        <taxon>Diplogasteromorpha</taxon>
        <taxon>Diplogasteroidea</taxon>
        <taxon>Neodiplogasteridae</taxon>
        <taxon>Pristionchus</taxon>
    </lineage>
</organism>
<gene>
    <name evidence="12" type="ORF">PMAYCL1PPCAC_16778</name>
</gene>
<keyword evidence="5" id="KW-0238">DNA-binding</keyword>
<keyword evidence="2" id="KW-0863">Zinc-finger</keyword>
<evidence type="ECO:0008006" key="14">
    <source>
        <dbReference type="Google" id="ProtNLM"/>
    </source>
</evidence>
<dbReference type="GO" id="GO:0008270">
    <property type="term" value="F:zinc ion binding"/>
    <property type="evidence" value="ECO:0007669"/>
    <property type="project" value="UniProtKB-KW"/>
</dbReference>
<keyword evidence="1" id="KW-0479">Metal-binding</keyword>
<dbReference type="PRINTS" id="PR00047">
    <property type="entry name" value="STROIDFINGER"/>
</dbReference>
<dbReference type="GO" id="GO:0005634">
    <property type="term" value="C:nucleus"/>
    <property type="evidence" value="ECO:0007669"/>
    <property type="project" value="TreeGrafter"/>
</dbReference>
<evidence type="ECO:0000256" key="5">
    <source>
        <dbReference type="ARBA" id="ARBA00023125"/>
    </source>
</evidence>
<dbReference type="AlphaFoldDB" id="A0AAN5CLH8"/>
<dbReference type="SMART" id="SM00399">
    <property type="entry name" value="ZnF_C4"/>
    <property type="match status" value="1"/>
</dbReference>
<dbReference type="EMBL" id="BTRK01000004">
    <property type="protein sequence ID" value="GMR46583.1"/>
    <property type="molecule type" value="Genomic_DNA"/>
</dbReference>
<feature type="domain" description="Nuclear receptor" evidence="10">
    <location>
        <begin position="8"/>
        <end position="87"/>
    </location>
</feature>
<dbReference type="Gene3D" id="1.10.565.10">
    <property type="entry name" value="Retinoid X Receptor"/>
    <property type="match status" value="1"/>
</dbReference>
<dbReference type="GO" id="GO:0003700">
    <property type="term" value="F:DNA-binding transcription factor activity"/>
    <property type="evidence" value="ECO:0007669"/>
    <property type="project" value="InterPro"/>
</dbReference>
<protein>
    <recommendedName>
        <fullName evidence="14">Nuclear receptor</fullName>
    </recommendedName>
</protein>
<dbReference type="Gene3D" id="3.30.50.10">
    <property type="entry name" value="Erythroid Transcription Factor GATA-1, subunit A"/>
    <property type="match status" value="1"/>
</dbReference>
<evidence type="ECO:0000259" key="10">
    <source>
        <dbReference type="PROSITE" id="PS51030"/>
    </source>
</evidence>
<evidence type="ECO:0000256" key="3">
    <source>
        <dbReference type="ARBA" id="ARBA00022833"/>
    </source>
</evidence>
<dbReference type="Pfam" id="PF00105">
    <property type="entry name" value="zf-C4"/>
    <property type="match status" value="1"/>
</dbReference>
<keyword evidence="13" id="KW-1185">Reference proteome</keyword>
<evidence type="ECO:0000313" key="12">
    <source>
        <dbReference type="EMBL" id="GMR46583.1"/>
    </source>
</evidence>
<keyword evidence="7" id="KW-0675">Receptor</keyword>
<keyword evidence="8" id="KW-0539">Nucleus</keyword>
<dbReference type="SMART" id="SM00430">
    <property type="entry name" value="HOLI"/>
    <property type="match status" value="1"/>
</dbReference>
<evidence type="ECO:0000256" key="2">
    <source>
        <dbReference type="ARBA" id="ARBA00022771"/>
    </source>
</evidence>
<keyword evidence="4" id="KW-0805">Transcription regulation</keyword>
<dbReference type="PANTHER" id="PTHR46011">
    <property type="entry name" value="NUCLEAR HORMONE RECEPTOR FAMILY MEMBER NHR-86-RELATED"/>
    <property type="match status" value="1"/>
</dbReference>
<evidence type="ECO:0000256" key="4">
    <source>
        <dbReference type="ARBA" id="ARBA00023015"/>
    </source>
</evidence>
<dbReference type="GO" id="GO:0043565">
    <property type="term" value="F:sequence-specific DNA binding"/>
    <property type="evidence" value="ECO:0007669"/>
    <property type="project" value="InterPro"/>
</dbReference>
<feature type="domain" description="NR LBD" evidence="11">
    <location>
        <begin position="124"/>
        <end position="383"/>
    </location>
</feature>
<name>A0AAN5CLH8_9BILA</name>
<dbReference type="SUPFAM" id="SSF57716">
    <property type="entry name" value="Glucocorticoid receptor-like (DNA-binding domain)"/>
    <property type="match status" value="1"/>
</dbReference>
<sequence>METDAKEVLRCLICGVPIIHAHMGVNSCRACAVFYKRTLTLNRALRCKRGKDNCQLEKSSCRKCRFNRFDEVMKRACAGENRDSLQADDSVSDSEQGSEMLVDDEPTPSFIDHSSEFECSRLSSQTPLLDRMKRAYKTLCKVRKSGEMGALHYGTLHDLLLSDAMKLLPAKYSAVLPNAHILFCGLMDFGRSAFQEFKDLSPQSRLSLISHSFKLVLTLDSAYRAYHYFPDGERTMASYMTYIDDSTLEEFLADCPFEINKVEAAKQLSKNQNRDAIILKNVFREVKPSIEEFIALFGLAFWSDKTPEMTDISSKIRRDIMKELHHVYTRRGITDNATRLGQVLCLLVTVERVHDLIDENLQVYRMMNLFNEAFEDNKLYKAS</sequence>
<reference evidence="13" key="1">
    <citation type="submission" date="2022-10" db="EMBL/GenBank/DDBJ databases">
        <title>Genome assembly of Pristionchus species.</title>
        <authorList>
            <person name="Yoshida K."/>
            <person name="Sommer R.J."/>
        </authorList>
    </citation>
    <scope>NUCLEOTIDE SEQUENCE [LARGE SCALE GENOMIC DNA]</scope>
    <source>
        <strain evidence="13">RS5460</strain>
    </source>
</reference>
<dbReference type="PROSITE" id="PS51030">
    <property type="entry name" value="NUCLEAR_REC_DBD_2"/>
    <property type="match status" value="1"/>
</dbReference>
<dbReference type="InterPro" id="IPR000536">
    <property type="entry name" value="Nucl_hrmn_rcpt_lig-bd"/>
</dbReference>
<dbReference type="InterPro" id="IPR035500">
    <property type="entry name" value="NHR-like_dom_sf"/>
</dbReference>
<evidence type="ECO:0000256" key="7">
    <source>
        <dbReference type="ARBA" id="ARBA00023170"/>
    </source>
</evidence>
<evidence type="ECO:0000313" key="13">
    <source>
        <dbReference type="Proteomes" id="UP001328107"/>
    </source>
</evidence>
<accession>A0AAN5CLH8</accession>
<keyword evidence="6" id="KW-0804">Transcription</keyword>